<keyword evidence="6" id="KW-1185">Reference proteome</keyword>
<feature type="domain" description="HTH CENPB-type" evidence="4">
    <location>
        <begin position="1"/>
        <end position="70"/>
    </location>
</feature>
<dbReference type="EMBL" id="JAPTSV010000894">
    <property type="protein sequence ID" value="KAJ1518785.1"/>
    <property type="molecule type" value="Genomic_DNA"/>
</dbReference>
<evidence type="ECO:0000259" key="4">
    <source>
        <dbReference type="PROSITE" id="PS51253"/>
    </source>
</evidence>
<proteinExistence type="predicted"/>
<dbReference type="PROSITE" id="PS51253">
    <property type="entry name" value="HTH_CENPB"/>
    <property type="match status" value="1"/>
</dbReference>
<dbReference type="AlphaFoldDB" id="A0AAV7WYV1"/>
<feature type="compositionally biased region" description="Low complexity" evidence="3">
    <location>
        <begin position="244"/>
        <end position="259"/>
    </location>
</feature>
<comment type="caution">
    <text evidence="5">The sequence shown here is derived from an EMBL/GenBank/DDBJ whole genome shotgun (WGS) entry which is preliminary data.</text>
</comment>
<dbReference type="Gene3D" id="1.10.10.60">
    <property type="entry name" value="Homeodomain-like"/>
    <property type="match status" value="1"/>
</dbReference>
<dbReference type="InterPro" id="IPR004875">
    <property type="entry name" value="DDE_SF_endonuclease_dom"/>
</dbReference>
<accession>A0AAV7WYV1</accession>
<dbReference type="GO" id="GO:0005634">
    <property type="term" value="C:nucleus"/>
    <property type="evidence" value="ECO:0007669"/>
    <property type="project" value="UniProtKB-SubCell"/>
</dbReference>
<evidence type="ECO:0000256" key="3">
    <source>
        <dbReference type="SAM" id="MobiDB-lite"/>
    </source>
</evidence>
<evidence type="ECO:0000256" key="2">
    <source>
        <dbReference type="ARBA" id="ARBA00023125"/>
    </source>
</evidence>
<gene>
    <name evidence="5" type="ORF">ONE63_011598</name>
</gene>
<dbReference type="Proteomes" id="UP001075354">
    <property type="component" value="Unassembled WGS sequence"/>
</dbReference>
<dbReference type="PANTHER" id="PTHR19303">
    <property type="entry name" value="TRANSPOSON"/>
    <property type="match status" value="1"/>
</dbReference>
<dbReference type="InterPro" id="IPR050863">
    <property type="entry name" value="CenT-Element_Derived"/>
</dbReference>
<sequence length="451" mass="50382">MRVREGKFEKLEEDLVEWLRSARAQKIPISGSLLCTKAIQFAKVKGITDFKASNGWLTRFRRRHNLLFKTLHGESGIKALPCPYKAQNKACMTGPIFIEWLKSVDGKMRAQRRSVILFVDNCPAHPTDLDFLTNVKVEFLPKNCTSRLQPLDQGILHNFKYFYRKRVILRLLNFVGNEGATKKDMMLNLLQALHFLQWAWLQVKPETIKNCFRQAGFRFGLPPPQSAGDAASATPASAAVRPAATGGCAAADPRTSAAARLEEESVDDPEGHSETEETPQPELSGSESEADEAEEERICIEIEEDFEETWSAIRGLFGGDDLSIEEFLCFDDDVLTHQPLTEEEILAAGTALPEKECEDDDEALAAQGTEPRVLTQADGLRALSEVREFVGQLPGVDDEAFLMISKLETLGSFHEKFSRRKSTIDDFVLRLAKCCQCEGRVLAEVCPLSLK</sequence>
<name>A0AAV7WYV1_9NEOP</name>
<evidence type="ECO:0000313" key="5">
    <source>
        <dbReference type="EMBL" id="KAJ1518785.1"/>
    </source>
</evidence>
<dbReference type="InterPro" id="IPR006600">
    <property type="entry name" value="HTH_CenpB_DNA-bd_dom"/>
</dbReference>
<dbReference type="SUPFAM" id="SSF46689">
    <property type="entry name" value="Homeodomain-like"/>
    <property type="match status" value="1"/>
</dbReference>
<protein>
    <recommendedName>
        <fullName evidence="4">HTH CENPB-type domain-containing protein</fullName>
    </recommendedName>
</protein>
<dbReference type="PANTHER" id="PTHR19303:SF73">
    <property type="entry name" value="PROTEIN PDC2"/>
    <property type="match status" value="1"/>
</dbReference>
<keyword evidence="2" id="KW-0238">DNA-binding</keyword>
<evidence type="ECO:0000256" key="1">
    <source>
        <dbReference type="ARBA" id="ARBA00004123"/>
    </source>
</evidence>
<dbReference type="GO" id="GO:0003677">
    <property type="term" value="F:DNA binding"/>
    <property type="evidence" value="ECO:0007669"/>
    <property type="project" value="UniProtKB-KW"/>
</dbReference>
<feature type="region of interest" description="Disordered" evidence="3">
    <location>
        <begin position="244"/>
        <end position="295"/>
    </location>
</feature>
<dbReference type="Pfam" id="PF03221">
    <property type="entry name" value="HTH_Tnp_Tc5"/>
    <property type="match status" value="1"/>
</dbReference>
<dbReference type="SMART" id="SM00674">
    <property type="entry name" value="CENPB"/>
    <property type="match status" value="1"/>
</dbReference>
<organism evidence="5 6">
    <name type="scientific">Megalurothrips usitatus</name>
    <name type="common">bean blossom thrips</name>
    <dbReference type="NCBI Taxonomy" id="439358"/>
    <lineage>
        <taxon>Eukaryota</taxon>
        <taxon>Metazoa</taxon>
        <taxon>Ecdysozoa</taxon>
        <taxon>Arthropoda</taxon>
        <taxon>Hexapoda</taxon>
        <taxon>Insecta</taxon>
        <taxon>Pterygota</taxon>
        <taxon>Neoptera</taxon>
        <taxon>Paraneoptera</taxon>
        <taxon>Thysanoptera</taxon>
        <taxon>Terebrantia</taxon>
        <taxon>Thripoidea</taxon>
        <taxon>Thripidae</taxon>
        <taxon>Megalurothrips</taxon>
    </lineage>
</organism>
<evidence type="ECO:0000313" key="6">
    <source>
        <dbReference type="Proteomes" id="UP001075354"/>
    </source>
</evidence>
<dbReference type="Pfam" id="PF03184">
    <property type="entry name" value="DDE_1"/>
    <property type="match status" value="1"/>
</dbReference>
<dbReference type="InterPro" id="IPR009057">
    <property type="entry name" value="Homeodomain-like_sf"/>
</dbReference>
<reference evidence="5" key="1">
    <citation type="submission" date="2022-12" db="EMBL/GenBank/DDBJ databases">
        <title>Chromosome-level genome assembly of the bean flower thrips Megalurothrips usitatus.</title>
        <authorList>
            <person name="Ma L."/>
            <person name="Liu Q."/>
            <person name="Li H."/>
            <person name="Cai W."/>
        </authorList>
    </citation>
    <scope>NUCLEOTIDE SEQUENCE</scope>
    <source>
        <strain evidence="5">Cailab_2022a</strain>
    </source>
</reference>
<comment type="subcellular location">
    <subcellularLocation>
        <location evidence="1">Nucleus</location>
    </subcellularLocation>
</comment>